<dbReference type="OrthoDB" id="9449045at2759"/>
<keyword evidence="2" id="KW-0328">Glycosyltransferase</keyword>
<dbReference type="Proteomes" id="UP000326759">
    <property type="component" value="Unassembled WGS sequence"/>
</dbReference>
<reference evidence="2 3" key="1">
    <citation type="journal article" date="2019" name="PLoS Biol.">
        <title>Sex chromosomes control vertical transmission of feminizing Wolbachia symbionts in an isopod.</title>
        <authorList>
            <person name="Becking T."/>
            <person name="Chebbi M.A."/>
            <person name="Giraud I."/>
            <person name="Moumen B."/>
            <person name="Laverre T."/>
            <person name="Caubet Y."/>
            <person name="Peccoud J."/>
            <person name="Gilbert C."/>
            <person name="Cordaux R."/>
        </authorList>
    </citation>
    <scope>NUCLEOTIDE SEQUENCE [LARGE SCALE GENOMIC DNA]</scope>
    <source>
        <strain evidence="2">ANa2</strain>
        <tissue evidence="2">Whole body excluding digestive tract and cuticle</tissue>
    </source>
</reference>
<feature type="domain" description="Phosphoribosyltransferase" evidence="1">
    <location>
        <begin position="38"/>
        <end position="141"/>
    </location>
</feature>
<dbReference type="PANTHER" id="PTHR43340">
    <property type="entry name" value="HYPOXANTHINE-GUANINE PHOSPHORIBOSYLTRANSFERASE"/>
    <property type="match status" value="1"/>
</dbReference>
<evidence type="ECO:0000259" key="1">
    <source>
        <dbReference type="Pfam" id="PF00156"/>
    </source>
</evidence>
<dbReference type="InterPro" id="IPR029057">
    <property type="entry name" value="PRTase-like"/>
</dbReference>
<evidence type="ECO:0000313" key="2">
    <source>
        <dbReference type="EMBL" id="KAB7497548.1"/>
    </source>
</evidence>
<gene>
    <name evidence="2" type="primary">HPRT1</name>
    <name evidence="2" type="ORF">Anas_11475</name>
</gene>
<dbReference type="InterPro" id="IPR000836">
    <property type="entry name" value="PRTase_dom"/>
</dbReference>
<sequence>MESIKIADDYKGYSLMHFCVPKHYEEDIEDIMIPWGVIQDRIERIARDIFHDVRDEPLIALCVLKGGYRFFSDLLEKLTSFNRTHGTVSVPISIDFIRLKSYENDSSTGTIKVIGGDNLDRLKGKTVLVVEDIIDTGKTMQHCGFEIPDKFVIGYALDYNEYFRDLNIK</sequence>
<protein>
    <submittedName>
        <fullName evidence="2">Hypoxanthine-guanine phosphoribosyltransferase</fullName>
    </submittedName>
</protein>
<dbReference type="Pfam" id="PF00156">
    <property type="entry name" value="Pribosyltran"/>
    <property type="match status" value="1"/>
</dbReference>
<dbReference type="GO" id="GO:0005829">
    <property type="term" value="C:cytosol"/>
    <property type="evidence" value="ECO:0007669"/>
    <property type="project" value="TreeGrafter"/>
</dbReference>
<dbReference type="Gene3D" id="3.40.50.2020">
    <property type="match status" value="2"/>
</dbReference>
<accession>A0A5N5SUE6</accession>
<dbReference type="GO" id="GO:0000287">
    <property type="term" value="F:magnesium ion binding"/>
    <property type="evidence" value="ECO:0007669"/>
    <property type="project" value="TreeGrafter"/>
</dbReference>
<keyword evidence="3" id="KW-1185">Reference proteome</keyword>
<proteinExistence type="predicted"/>
<dbReference type="InterPro" id="IPR050408">
    <property type="entry name" value="HGPRT"/>
</dbReference>
<organism evidence="2 3">
    <name type="scientific">Armadillidium nasatum</name>
    <dbReference type="NCBI Taxonomy" id="96803"/>
    <lineage>
        <taxon>Eukaryota</taxon>
        <taxon>Metazoa</taxon>
        <taxon>Ecdysozoa</taxon>
        <taxon>Arthropoda</taxon>
        <taxon>Crustacea</taxon>
        <taxon>Multicrustacea</taxon>
        <taxon>Malacostraca</taxon>
        <taxon>Eumalacostraca</taxon>
        <taxon>Peracarida</taxon>
        <taxon>Isopoda</taxon>
        <taxon>Oniscidea</taxon>
        <taxon>Crinocheta</taxon>
        <taxon>Armadillidiidae</taxon>
        <taxon>Armadillidium</taxon>
    </lineage>
</organism>
<dbReference type="GO" id="GO:0004422">
    <property type="term" value="F:hypoxanthine phosphoribosyltransferase activity"/>
    <property type="evidence" value="ECO:0007669"/>
    <property type="project" value="TreeGrafter"/>
</dbReference>
<dbReference type="GO" id="GO:0006178">
    <property type="term" value="P:guanine salvage"/>
    <property type="evidence" value="ECO:0007669"/>
    <property type="project" value="TreeGrafter"/>
</dbReference>
<dbReference type="EMBL" id="SEYY01020148">
    <property type="protein sequence ID" value="KAB7497548.1"/>
    <property type="molecule type" value="Genomic_DNA"/>
</dbReference>
<dbReference type="SUPFAM" id="SSF53271">
    <property type="entry name" value="PRTase-like"/>
    <property type="match status" value="1"/>
</dbReference>
<dbReference type="PANTHER" id="PTHR43340:SF1">
    <property type="entry name" value="HYPOXANTHINE PHOSPHORIBOSYLTRANSFERASE"/>
    <property type="match status" value="1"/>
</dbReference>
<dbReference type="GO" id="GO:0032264">
    <property type="term" value="P:IMP salvage"/>
    <property type="evidence" value="ECO:0007669"/>
    <property type="project" value="TreeGrafter"/>
</dbReference>
<dbReference type="GO" id="GO:0046100">
    <property type="term" value="P:hypoxanthine metabolic process"/>
    <property type="evidence" value="ECO:0007669"/>
    <property type="project" value="TreeGrafter"/>
</dbReference>
<name>A0A5N5SUE6_9CRUS</name>
<dbReference type="AlphaFoldDB" id="A0A5N5SUE6"/>
<dbReference type="GO" id="GO:0032263">
    <property type="term" value="P:GMP salvage"/>
    <property type="evidence" value="ECO:0007669"/>
    <property type="project" value="TreeGrafter"/>
</dbReference>
<comment type="caution">
    <text evidence="2">The sequence shown here is derived from an EMBL/GenBank/DDBJ whole genome shotgun (WGS) entry which is preliminary data.</text>
</comment>
<keyword evidence="2" id="KW-0808">Transferase</keyword>
<dbReference type="CDD" id="cd06223">
    <property type="entry name" value="PRTases_typeI"/>
    <property type="match status" value="1"/>
</dbReference>
<evidence type="ECO:0000313" key="3">
    <source>
        <dbReference type="Proteomes" id="UP000326759"/>
    </source>
</evidence>